<evidence type="ECO:0000259" key="5">
    <source>
        <dbReference type="PROSITE" id="PS50808"/>
    </source>
</evidence>
<dbReference type="InterPro" id="IPR053031">
    <property type="entry name" value="Cuticle_assoc_protein"/>
</dbReference>
<name>A0A9N9FV99_9GLOM</name>
<dbReference type="GO" id="GO:0008270">
    <property type="term" value="F:zinc ion binding"/>
    <property type="evidence" value="ECO:0007669"/>
    <property type="project" value="UniProtKB-KW"/>
</dbReference>
<dbReference type="PANTHER" id="PTHR34396">
    <property type="entry name" value="OS03G0264950 PROTEIN-RELATED"/>
    <property type="match status" value="1"/>
</dbReference>
<dbReference type="InterPro" id="IPR003656">
    <property type="entry name" value="Znf_BED"/>
</dbReference>
<dbReference type="Pfam" id="PF02892">
    <property type="entry name" value="zf-BED"/>
    <property type="match status" value="1"/>
</dbReference>
<comment type="caution">
    <text evidence="6">The sequence shown here is derived from an EMBL/GenBank/DDBJ whole genome shotgun (WGS) entry which is preliminary data.</text>
</comment>
<proteinExistence type="predicted"/>
<dbReference type="PROSITE" id="PS50808">
    <property type="entry name" value="ZF_BED"/>
    <property type="match status" value="1"/>
</dbReference>
<dbReference type="Proteomes" id="UP000789405">
    <property type="component" value="Unassembled WGS sequence"/>
</dbReference>
<feature type="domain" description="BED-type" evidence="5">
    <location>
        <begin position="30"/>
        <end position="86"/>
    </location>
</feature>
<evidence type="ECO:0000256" key="3">
    <source>
        <dbReference type="ARBA" id="ARBA00022833"/>
    </source>
</evidence>
<dbReference type="OrthoDB" id="1607513at2759"/>
<dbReference type="AlphaFoldDB" id="A0A9N9FV99"/>
<organism evidence="6 7">
    <name type="scientific">Dentiscutata erythropus</name>
    <dbReference type="NCBI Taxonomy" id="1348616"/>
    <lineage>
        <taxon>Eukaryota</taxon>
        <taxon>Fungi</taxon>
        <taxon>Fungi incertae sedis</taxon>
        <taxon>Mucoromycota</taxon>
        <taxon>Glomeromycotina</taxon>
        <taxon>Glomeromycetes</taxon>
        <taxon>Diversisporales</taxon>
        <taxon>Gigasporaceae</taxon>
        <taxon>Dentiscutata</taxon>
    </lineage>
</organism>
<keyword evidence="3" id="KW-0862">Zinc</keyword>
<keyword evidence="2 4" id="KW-0863">Zinc-finger</keyword>
<dbReference type="GO" id="GO:1990837">
    <property type="term" value="F:sequence-specific double-stranded DNA binding"/>
    <property type="evidence" value="ECO:0007669"/>
    <property type="project" value="TreeGrafter"/>
</dbReference>
<dbReference type="SMART" id="SM00614">
    <property type="entry name" value="ZnF_BED"/>
    <property type="match status" value="1"/>
</dbReference>
<keyword evidence="1" id="KW-0479">Metal-binding</keyword>
<dbReference type="EMBL" id="CAJVPY010002381">
    <property type="protein sequence ID" value="CAG8558726.1"/>
    <property type="molecule type" value="Genomic_DNA"/>
</dbReference>
<protein>
    <submittedName>
        <fullName evidence="6">20013_t:CDS:1</fullName>
    </submittedName>
</protein>
<evidence type="ECO:0000256" key="2">
    <source>
        <dbReference type="ARBA" id="ARBA00022771"/>
    </source>
</evidence>
<accession>A0A9N9FV99</accession>
<sequence length="185" mass="21417">METNNNSIVSSDSTSSQEISNIKAQINNKKFTSAVWNNFTLIKFADSSPNKAKCNHCEKRFSHKRSSGTSHLHRHLKTCKKYKITTARSSSLDDHHDKDNQIQYTSNQAKSWVYSEERSRTDLVNMIIRDKLSFQFVEHTGFLKFVSGLRPDFKVCSADTIKRDSLKFYQDRKDFVKNILQNIVS</sequence>
<evidence type="ECO:0000313" key="7">
    <source>
        <dbReference type="Proteomes" id="UP000789405"/>
    </source>
</evidence>
<dbReference type="SUPFAM" id="SSF57667">
    <property type="entry name" value="beta-beta-alpha zinc fingers"/>
    <property type="match status" value="1"/>
</dbReference>
<keyword evidence="7" id="KW-1185">Reference proteome</keyword>
<reference evidence="6" key="1">
    <citation type="submission" date="2021-06" db="EMBL/GenBank/DDBJ databases">
        <authorList>
            <person name="Kallberg Y."/>
            <person name="Tangrot J."/>
            <person name="Rosling A."/>
        </authorList>
    </citation>
    <scope>NUCLEOTIDE SEQUENCE</scope>
    <source>
        <strain evidence="6">MA453B</strain>
    </source>
</reference>
<dbReference type="GO" id="GO:0005634">
    <property type="term" value="C:nucleus"/>
    <property type="evidence" value="ECO:0007669"/>
    <property type="project" value="TreeGrafter"/>
</dbReference>
<dbReference type="SUPFAM" id="SSF140996">
    <property type="entry name" value="Hermes dimerisation domain"/>
    <property type="match status" value="1"/>
</dbReference>
<dbReference type="GO" id="GO:0006357">
    <property type="term" value="P:regulation of transcription by RNA polymerase II"/>
    <property type="evidence" value="ECO:0007669"/>
    <property type="project" value="TreeGrafter"/>
</dbReference>
<dbReference type="PANTHER" id="PTHR34396:SF25">
    <property type="entry name" value="BOUNDARY ELEMENT ASSOCIATED FACTOR"/>
    <property type="match status" value="1"/>
</dbReference>
<evidence type="ECO:0000313" key="6">
    <source>
        <dbReference type="EMBL" id="CAG8558726.1"/>
    </source>
</evidence>
<evidence type="ECO:0000256" key="1">
    <source>
        <dbReference type="ARBA" id="ARBA00022723"/>
    </source>
</evidence>
<gene>
    <name evidence="6" type="ORF">DERYTH_LOCUS5628</name>
</gene>
<evidence type="ECO:0000256" key="4">
    <source>
        <dbReference type="PROSITE-ProRule" id="PRU00027"/>
    </source>
</evidence>
<dbReference type="InterPro" id="IPR036236">
    <property type="entry name" value="Znf_C2H2_sf"/>
</dbReference>